<evidence type="ECO:0000313" key="2">
    <source>
        <dbReference type="EMBL" id="GEP01905.1"/>
    </source>
</evidence>
<dbReference type="EMBL" id="BJZT01000067">
    <property type="protein sequence ID" value="GEP01905.1"/>
    <property type="molecule type" value="Genomic_DNA"/>
</dbReference>
<comment type="caution">
    <text evidence="2">The sequence shown here is derived from an EMBL/GenBank/DDBJ whole genome shotgun (WGS) entry which is preliminary data.</text>
</comment>
<evidence type="ECO:0000313" key="3">
    <source>
        <dbReference type="Proteomes" id="UP000321258"/>
    </source>
</evidence>
<protein>
    <submittedName>
        <fullName evidence="2">Uncharacterized protein</fullName>
    </submittedName>
</protein>
<evidence type="ECO:0000256" key="1">
    <source>
        <dbReference type="SAM" id="MobiDB-lite"/>
    </source>
</evidence>
<organism evidence="2 3">
    <name type="scientific">Methylobacterium haplocladii</name>
    <dbReference type="NCBI Taxonomy" id="1176176"/>
    <lineage>
        <taxon>Bacteria</taxon>
        <taxon>Pseudomonadati</taxon>
        <taxon>Pseudomonadota</taxon>
        <taxon>Alphaproteobacteria</taxon>
        <taxon>Hyphomicrobiales</taxon>
        <taxon>Methylobacteriaceae</taxon>
        <taxon>Methylobacterium</taxon>
    </lineage>
</organism>
<dbReference type="AlphaFoldDB" id="A0A512IW38"/>
<gene>
    <name evidence="2" type="ORF">MHA02_42920</name>
</gene>
<dbReference type="Proteomes" id="UP000321258">
    <property type="component" value="Unassembled WGS sequence"/>
</dbReference>
<feature type="region of interest" description="Disordered" evidence="1">
    <location>
        <begin position="1"/>
        <end position="22"/>
    </location>
</feature>
<feature type="region of interest" description="Disordered" evidence="1">
    <location>
        <begin position="54"/>
        <end position="73"/>
    </location>
</feature>
<accession>A0A512IW38</accession>
<sequence length="73" mass="8224">MADDNLRPPSAKDGGATARRREQKRSLWVAVIMFIRNSRDGATDLSYSRPRFDRAKSAMRHSSKGIQKCGTQD</sequence>
<name>A0A512IW38_9HYPH</name>
<reference evidence="2 3" key="1">
    <citation type="submission" date="2019-07" db="EMBL/GenBank/DDBJ databases">
        <title>Whole genome shotgun sequence of Methylobacterium haplocladii NBRC 107714.</title>
        <authorList>
            <person name="Hosoyama A."/>
            <person name="Uohara A."/>
            <person name="Ohji S."/>
            <person name="Ichikawa N."/>
        </authorList>
    </citation>
    <scope>NUCLEOTIDE SEQUENCE [LARGE SCALE GENOMIC DNA]</scope>
    <source>
        <strain evidence="2 3">NBRC 107714</strain>
    </source>
</reference>
<keyword evidence="3" id="KW-1185">Reference proteome</keyword>
<proteinExistence type="predicted"/>